<dbReference type="InterPro" id="IPR029903">
    <property type="entry name" value="RmlD-like-bd"/>
</dbReference>
<comment type="similarity">
    <text evidence="2 6">Belongs to the dTDP-4-dehydrorhamnose reductase family.</text>
</comment>
<reference evidence="8 9" key="1">
    <citation type="submission" date="2022-03" db="EMBL/GenBank/DDBJ databases">
        <title>Parabacteroides sp. nov. isolated from swine feces.</title>
        <authorList>
            <person name="Bak J.E."/>
        </authorList>
    </citation>
    <scope>NUCLEOTIDE SEQUENCE [LARGE SCALE GENOMIC DNA]</scope>
    <source>
        <strain evidence="8 9">AGMB00274</strain>
    </source>
</reference>
<comment type="catalytic activity">
    <reaction evidence="5">
        <text>dTDP-beta-L-rhamnose + NADP(+) = dTDP-4-dehydro-beta-L-rhamnose + NADPH + H(+)</text>
        <dbReference type="Rhea" id="RHEA:21796"/>
        <dbReference type="ChEBI" id="CHEBI:15378"/>
        <dbReference type="ChEBI" id="CHEBI:57510"/>
        <dbReference type="ChEBI" id="CHEBI:57783"/>
        <dbReference type="ChEBI" id="CHEBI:58349"/>
        <dbReference type="ChEBI" id="CHEBI:62830"/>
        <dbReference type="EC" id="1.1.1.133"/>
    </reaction>
</comment>
<dbReference type="SUPFAM" id="SSF51735">
    <property type="entry name" value="NAD(P)-binding Rossmann-fold domains"/>
    <property type="match status" value="1"/>
</dbReference>
<evidence type="ECO:0000313" key="8">
    <source>
        <dbReference type="EMBL" id="MCJ2381971.1"/>
    </source>
</evidence>
<proteinExistence type="inferred from homology"/>
<dbReference type="CDD" id="cd05254">
    <property type="entry name" value="dTDP_HR_like_SDR_e"/>
    <property type="match status" value="1"/>
</dbReference>
<dbReference type="EC" id="1.1.1.133" evidence="3 6"/>
<comment type="caution">
    <text evidence="8">The sequence shown here is derived from an EMBL/GenBank/DDBJ whole genome shotgun (WGS) entry which is preliminary data.</text>
</comment>
<name>A0ABT0C4N2_9BACT</name>
<evidence type="ECO:0000259" key="7">
    <source>
        <dbReference type="Pfam" id="PF04321"/>
    </source>
</evidence>
<feature type="domain" description="RmlD-like substrate binding" evidence="7">
    <location>
        <begin position="3"/>
        <end position="293"/>
    </location>
</feature>
<dbReference type="PANTHER" id="PTHR10491:SF4">
    <property type="entry name" value="METHIONINE ADENOSYLTRANSFERASE 2 SUBUNIT BETA"/>
    <property type="match status" value="1"/>
</dbReference>
<dbReference type="RefSeq" id="WP_243326385.1">
    <property type="nucleotide sequence ID" value="NZ_JAKZMM010000050.1"/>
</dbReference>
<keyword evidence="6" id="KW-0560">Oxidoreductase</keyword>
<accession>A0ABT0C4N2</accession>
<evidence type="ECO:0000256" key="6">
    <source>
        <dbReference type="RuleBase" id="RU364082"/>
    </source>
</evidence>
<evidence type="ECO:0000256" key="5">
    <source>
        <dbReference type="ARBA" id="ARBA00048200"/>
    </source>
</evidence>
<keyword evidence="6" id="KW-0521">NADP</keyword>
<protein>
    <recommendedName>
        <fullName evidence="4 6">dTDP-4-dehydrorhamnose reductase</fullName>
        <ecNumber evidence="3 6">1.1.1.133</ecNumber>
    </recommendedName>
</protein>
<comment type="function">
    <text evidence="6">Catalyzes the reduction of dTDP-6-deoxy-L-lyxo-4-hexulose to yield dTDP-L-rhamnose.</text>
</comment>
<dbReference type="InterPro" id="IPR036291">
    <property type="entry name" value="NAD(P)-bd_dom_sf"/>
</dbReference>
<evidence type="ECO:0000256" key="2">
    <source>
        <dbReference type="ARBA" id="ARBA00010944"/>
    </source>
</evidence>
<dbReference type="Pfam" id="PF04321">
    <property type="entry name" value="RmlD_sub_bind"/>
    <property type="match status" value="1"/>
</dbReference>
<dbReference type="Gene3D" id="3.40.50.720">
    <property type="entry name" value="NAD(P)-binding Rossmann-like Domain"/>
    <property type="match status" value="1"/>
</dbReference>
<dbReference type="Proteomes" id="UP001165444">
    <property type="component" value="Unassembled WGS sequence"/>
</dbReference>
<dbReference type="InterPro" id="IPR005913">
    <property type="entry name" value="dTDP_dehydrorham_reduct"/>
</dbReference>
<evidence type="ECO:0000256" key="4">
    <source>
        <dbReference type="ARBA" id="ARBA00017099"/>
    </source>
</evidence>
<evidence type="ECO:0000256" key="1">
    <source>
        <dbReference type="ARBA" id="ARBA00004781"/>
    </source>
</evidence>
<keyword evidence="9" id="KW-1185">Reference proteome</keyword>
<gene>
    <name evidence="8" type="ORF">MUN53_15385</name>
</gene>
<evidence type="ECO:0000256" key="3">
    <source>
        <dbReference type="ARBA" id="ARBA00012929"/>
    </source>
</evidence>
<evidence type="ECO:0000313" key="9">
    <source>
        <dbReference type="Proteomes" id="UP001165444"/>
    </source>
</evidence>
<dbReference type="EMBL" id="JAKZMM010000050">
    <property type="protein sequence ID" value="MCJ2381971.1"/>
    <property type="molecule type" value="Genomic_DNA"/>
</dbReference>
<sequence length="295" mass="33072">MKKVLIIGANGFVGRRILTFLTGKGYDLTAVSLHADIQPQPGYRFVEADVKQTDAIRQLILSVQPDAVINASALSVPDYCEQHHDEAYAMNVEATAVMAQACRACGTRFLHLSTDFVFEGKEDCLHQEEDPTQPVNYYGVTKREGEKRIQEICTDYAILRVVVVYGKALPGQHGNICQLVKNKLSAGQTIRVVADQWRTPTWVSDIAEAAERLIHHTKSGIYHICGAEYLSIADMAYRVADYFHLDRSLIQPVTTEEIQEKTPRPRFSGLCIEKARLEIGYTPHTFEEGLAEMKD</sequence>
<comment type="pathway">
    <text evidence="1 6">Carbohydrate biosynthesis; dTDP-L-rhamnose biosynthesis.</text>
</comment>
<dbReference type="PANTHER" id="PTHR10491">
    <property type="entry name" value="DTDP-4-DEHYDRORHAMNOSE REDUCTASE"/>
    <property type="match status" value="1"/>
</dbReference>
<organism evidence="8 9">
    <name type="scientific">Parabacteroides faecalis</name>
    <dbReference type="NCBI Taxonomy" id="2924040"/>
    <lineage>
        <taxon>Bacteria</taxon>
        <taxon>Pseudomonadati</taxon>
        <taxon>Bacteroidota</taxon>
        <taxon>Bacteroidia</taxon>
        <taxon>Bacteroidales</taxon>
        <taxon>Tannerellaceae</taxon>
        <taxon>Parabacteroides</taxon>
    </lineage>
</organism>